<proteinExistence type="predicted"/>
<feature type="compositionally biased region" description="Polar residues" evidence="2">
    <location>
        <begin position="3299"/>
        <end position="3313"/>
    </location>
</feature>
<dbReference type="PROSITE" id="PS50853">
    <property type="entry name" value="FN3"/>
    <property type="match status" value="26"/>
</dbReference>
<feature type="domain" description="Fibronectin type-III" evidence="3">
    <location>
        <begin position="797"/>
        <end position="882"/>
    </location>
</feature>
<dbReference type="SMART" id="SM00060">
    <property type="entry name" value="FN3"/>
    <property type="match status" value="28"/>
</dbReference>
<feature type="domain" description="Fibronectin type-III" evidence="3">
    <location>
        <begin position="444"/>
        <end position="530"/>
    </location>
</feature>
<feature type="domain" description="Fibronectin type-III" evidence="3">
    <location>
        <begin position="3348"/>
        <end position="3435"/>
    </location>
</feature>
<dbReference type="CDD" id="cd00063">
    <property type="entry name" value="FN3"/>
    <property type="match status" value="28"/>
</dbReference>
<feature type="compositionally biased region" description="Basic and acidic residues" evidence="2">
    <location>
        <begin position="1807"/>
        <end position="1821"/>
    </location>
</feature>
<feature type="compositionally biased region" description="Polar residues" evidence="2">
    <location>
        <begin position="2025"/>
        <end position="2036"/>
    </location>
</feature>
<feature type="domain" description="Fibronectin type-III" evidence="3">
    <location>
        <begin position="1063"/>
        <end position="1149"/>
    </location>
</feature>
<feature type="domain" description="Fibronectin type-III" evidence="3">
    <location>
        <begin position="1240"/>
        <end position="1328"/>
    </location>
</feature>
<accession>A0A9J7N9Y3</accession>
<feature type="domain" description="Fibronectin type-III" evidence="3">
    <location>
        <begin position="3437"/>
        <end position="3527"/>
    </location>
</feature>
<feature type="compositionally biased region" description="Basic and acidic residues" evidence="2">
    <location>
        <begin position="1953"/>
        <end position="1968"/>
    </location>
</feature>
<feature type="compositionally biased region" description="Basic and acidic residues" evidence="2">
    <location>
        <begin position="2051"/>
        <end position="2077"/>
    </location>
</feature>
<organism evidence="4 5">
    <name type="scientific">Branchiostoma floridae</name>
    <name type="common">Florida lancelet</name>
    <name type="synonym">Amphioxus</name>
    <dbReference type="NCBI Taxonomy" id="7739"/>
    <lineage>
        <taxon>Eukaryota</taxon>
        <taxon>Metazoa</taxon>
        <taxon>Chordata</taxon>
        <taxon>Cephalochordata</taxon>
        <taxon>Leptocardii</taxon>
        <taxon>Amphioxiformes</taxon>
        <taxon>Branchiostomatidae</taxon>
        <taxon>Branchiostoma</taxon>
    </lineage>
</organism>
<feature type="compositionally biased region" description="Basic residues" evidence="2">
    <location>
        <begin position="3545"/>
        <end position="3577"/>
    </location>
</feature>
<feature type="compositionally biased region" description="Basic and acidic residues" evidence="2">
    <location>
        <begin position="1687"/>
        <end position="1709"/>
    </location>
</feature>
<dbReference type="InterPro" id="IPR036116">
    <property type="entry name" value="FN3_sf"/>
</dbReference>
<sequence length="3590" mass="389256">MPEDLKLANVTDEAALISWAPIEGAKDFHVTVDPEGPEVVPTEAGKTASERVLRGLQSASDYWVTVTAKNEKGESNESQTFSFKTMALSTPSGFKTSHVTDSTCVLSWTSVSGSEDYTVKVQPQVGEIAVPPAGKSASERHLKGLKGKTIYTVTIVATSSKGTSAESQTFTFTTAELSSPSGVEVSSVTASGLELAWTPVPGAIDYIVTSEPDARVSPGEGGKSGAKRTVSGLEPGTEYTFTVVAVSTEGSSAACEPVKVKTRVLDTPAKIEAATATTNTAVITWTAVKGATDYKIRVEPPGAEVSVDKEGPAAPKRILKGLHPDTHYHVYVTAISAAGESTQSEALEIQTAALPSPTRVSAPTVTDRNVIVSWAPTEGAEEYIVKVEPECEVVPTAGGPGAPERELRNLKPATEYTIRIAAKGPLGTSADSEPLPIRTNALPAPSKVEVPFVSDKEVRVSWPAVPGATDYHVKTQPEASVQAGEGGPGAPERIVTGLKPNTEYSIRVVALTQKGSSGLTEPVKVTTKALETPFKIQPTSTTADTAVITWTAVKGATDYRVVVEPSGPEVAVDKEGPAAPKRILKGLRPDTEYTAYVTAIGAAGDSTQSEPFKLKTPGLPVPARLGTPTVTDRSVIVSWAPTEGAEEYIVKVEPECEVVPTAGGSGAPKRELRNLKPATEYIVRVAAKFPQGTSAESEHLAIRTNALPAPAGVDVPFVSDKEVRVSWPAVPGATDYHVKTQPEASVQVGEGGPGAPERIVTGLNSKTEYSIRVVALTQKGSSALSEPVKVTTKALPRPNEGKVKSVTDNSAIITWTGIQGAADYQVSVEPKCEVKQTIKASAPERELRGLLSGTEYTVTITAVGKAGTSAVSEPLIVRTKALLPPTGVGASSVTDSSLLLAWKPIEGATSYIISAEPDKARVQLVDDAKGKAAPERLLTQLWPNTEYTFTIIAVNNDESSMDCEPFKVKTLALSKPSRVTAGKVGDTSAFLEWAPAEAATNYVLTVTPTAEVVPTDKGPSGAERVLKGLKTNTEYTVSVTAKNPDGTSAPSDEFVFKTKALPSPEQPSQGAVTDTSATVSWAAVPGASDYAVKVEPEGQVMETAEGAGAPVRQIQGLKPGTEYKVVVSGKGEKGDGAECEPIVIKTNPLPSPSSVKPTSMEDNKLTLAWSAVPGATDYKIVSSPEDVQVVTRKGGRADSERVITGLRPGTEYSFSVVALCPDGNSAQTEPVKVTTRALPTPGGVKAGTVGDSTATVVWSNVPGASDYSVQVEPAGEVVVTKEGPAAPVREIRGLQAGQEYKVAVVGKGPSGESAPCEPISIKTNTLATPSGLKPSTVDDNSVTLAWTSVPGATDYVISGVPNGAKVSPGKDGPAGAERVVTGLQAATDYSLSVTAVSSKGESGVGQPLRVTTKALPTPGDVAVSSSADSATISWAPVPGARDYEIVTDPPAEVSPTEKGPSAAERVVKGLKPGTDYEVKIAATNDKGVSNPCRPVKFSTKACPRPTGVKSPSVTDNQATITWSPVPGATDYRVLVEPAEGSVKLPTGGPGEAERTLVGLTAGAEYTVSVIGMTEKGSGEASEPVKITTRALPAPLGVKASAVKTTSVTLSWSPVTGAQDYRVEVVPKCGRVMQPIGGPATWERKIIDLEPHQEYEFTVVAIQDKEESLPSKTLKVTTVPADKVETKVQKKEEVKVAKEEAKPVTADEKVVPPAAPAQLKPTEPATVPAKAEAPEEKEKKEAPPTPEAITPTVEKKPEEKLPPPASKVEVKPTAEERVTEVTPDKAVPKPTEVEQKREEKPPPTVPKAEVKPSVEEERHEQAKPTLPVSVPTDRPVAVAPTDVKEAKRPIELEEQKPVVPSKVEPVEVDREVVVVKTPSETTQDVEQVTEVAEKVSIEERPSETPTEKVVEEKAKEAASKAPTEAGGAVAIKDLEIPEPSNLTTDKGVPVKVDVPVKEDVPSPVEKGREAAVPPKIPHEEVKITPEEQQVEVASKEVERKEPSDTERKPSGKPTEPPVHKKPAETAPSTTPAIQETLPTEKPPQAVATTQVEEARTPEKPQDEASSTEKGEAIVKKEPAPLTEIPKMEPSAKPKAPQAKLKEELEPKPGLHEKMTELQRLKQAVPAEKPSVQEKLEERPTTLEAVEELMGAVAVPGPGAVPKGKKEQPRDAIPEGDAAKPEAVVAKPKEAAKALPAPGDVRVNHVSESGMSLGWAPVPGANRYEVAVQTEGIELLTGKTTNVEYQIDGLKPSKKYHYSVTAIGPDGTRGAPSKTFHQITKALSAPSGIKPSSLTETGATIAWKPVPGATNYSVSVSPAHGRVVESSGGAAGAERRLTDLKPNTEYTVSIAAEGVKGTSATSPPVVIKTKDDEERKRREAEELRQKQQKEEEERKQQELLKQQKEEEQKQQALLDKQRKDEEQRKQQELLDKQRREKEEKELLEKQRREEEEKRRQQELLDKQRQEEEDKKRKELAEKERIAEEQRKQELLDKQRQDEEEARKKKELLEKQRREDEDTKQKELLEKQCKLEEEKKQKELQEKQRKEEEQKKQLEKQRKEEEDRKQKALLEKKRKEEEERKQKELLEKQKKEEEEKKRKELDKKRLEDEKKRKELEKQKEEERKKKELLEKKKKEEEQKQKELLEKKKKEEEDQKKKQLLEKKKKDGEAAAAAPEEKVKKVPAWLKRRQEEEQRRKEEEEKAKARAGEKKVPAWMKKRQEEEERRKKEEEEKAKAPPAEKKVPTWKQRQQEEEEKKKREAEEKAKAPEKKVPAWKQRQQEEAEKKKKEAEEKAKPPLAKKAPPEEKKPSVPGKTAAPPAEKKAPTAEKKVLLVEKEEKEREEEQKAEAEKLVVEPPLEELVEEEEEEEISTGISAFAEARQAAMEQQSIEVRPAPVVTIDASAYAAMAVAHYPTSVRTSLVQDRTLMLNWDPVVGAEDYDVSFEPCGDAEVFLTDYGPVAPMRKIRGLKPCKTYKITVAAKKANKERTKESESVTVTTKALPSPSEFRAIRCLDNKVLFGFDAVYGATSYIVGTDSKEGVSRVTRMDYDRVEVEITDLLPATEYQVTVTAQGPKGVSAPSKYFTIGTKVITEPENLVAKADSENDMTVTWSHVIGATDYEFHITPEGKVKEAGSTTRKVSGLKPGVEYRIAVAAKKGELVGSSAITRSFTKALARPESMRCVSASDTSVTVAWNRVQGATGYDVETRPSGGTAVTPKLPGAPEREITGLRPATEYEIIITGRSSRGDGLASKPLKIKTKAFGAVSSIRLSECTDTKALIRWSPVNGATSYDVKLDPSEGRIRQTNGSQSPERQVTGLSPNKEYSVIIIPKSASGEGSVNKPFSFTTMALSSPTNIKVTDITEEGMSLTWDEVPGAYDYTVWMDPPGATIIAGPRGDKAPERHISRLKSNKEYTITIVAESPRGNSCRSDPIEVTTEALHGPTGLKTTNITQTGMRLSFNPVANARDYEVILRPRLGNVFAPGRGNDPSQPERIIEDLKPNTEYDISVIAITTKGVKSEVSKSIKRRTYGTGRRKRKRRRNTEKDRQRRRERRKAARESKRKGLARRRRATIKKKWRRRKKNSFYKKPWRFGWQ</sequence>
<dbReference type="FunFam" id="2.60.40.10:FF:001937">
    <property type="match status" value="24"/>
</dbReference>
<dbReference type="RefSeq" id="XP_035694771.1">
    <property type="nucleotide sequence ID" value="XM_035838878.1"/>
</dbReference>
<feature type="domain" description="Fibronectin type-III" evidence="3">
    <location>
        <begin position="1593"/>
        <end position="1680"/>
    </location>
</feature>
<gene>
    <name evidence="5" type="primary">LOC118428721</name>
</gene>
<evidence type="ECO:0000313" key="4">
    <source>
        <dbReference type="Proteomes" id="UP000001554"/>
    </source>
</evidence>
<feature type="domain" description="Fibronectin type-III" evidence="3">
    <location>
        <begin position="532"/>
        <end position="619"/>
    </location>
</feature>
<evidence type="ECO:0000256" key="2">
    <source>
        <dbReference type="SAM" id="MobiDB-lite"/>
    </source>
</evidence>
<feature type="compositionally biased region" description="Basic and acidic residues" evidence="2">
    <location>
        <begin position="2684"/>
        <end position="2791"/>
    </location>
</feature>
<evidence type="ECO:0000313" key="5">
    <source>
        <dbReference type="RefSeq" id="XP_035694771.1"/>
    </source>
</evidence>
<feature type="domain" description="Fibronectin type-III" evidence="3">
    <location>
        <begin position="356"/>
        <end position="442"/>
    </location>
</feature>
<feature type="compositionally biased region" description="Basic and acidic residues" evidence="2">
    <location>
        <begin position="2816"/>
        <end position="2846"/>
    </location>
</feature>
<dbReference type="OrthoDB" id="6159398at2759"/>
<dbReference type="Pfam" id="PF00041">
    <property type="entry name" value="fn3"/>
    <property type="match status" value="25"/>
</dbReference>
<feature type="domain" description="Fibronectin type-III" evidence="3">
    <location>
        <begin position="884"/>
        <end position="973"/>
    </location>
</feature>
<feature type="region of interest" description="Disordered" evidence="2">
    <location>
        <begin position="1893"/>
        <end position="2109"/>
    </location>
</feature>
<feature type="domain" description="Fibronectin type-III" evidence="3">
    <location>
        <begin position="975"/>
        <end position="1061"/>
    </location>
</feature>
<feature type="compositionally biased region" description="Basic residues" evidence="2">
    <location>
        <begin position="3519"/>
        <end position="3537"/>
    </location>
</feature>
<dbReference type="PANTHER" id="PTHR46708">
    <property type="entry name" value="TENASCIN"/>
    <property type="match status" value="1"/>
</dbReference>
<dbReference type="PANTHER" id="PTHR46708:SF2">
    <property type="entry name" value="FIBRONECTIN TYPE-III DOMAIN-CONTAINING PROTEIN"/>
    <property type="match status" value="1"/>
</dbReference>
<feature type="compositionally biased region" description="Basic and acidic residues" evidence="2">
    <location>
        <begin position="1975"/>
        <end position="1984"/>
    </location>
</feature>
<feature type="region of interest" description="Disordered" evidence="2">
    <location>
        <begin position="3518"/>
        <end position="3577"/>
    </location>
</feature>
<feature type="domain" description="Fibronectin type-III" evidence="3">
    <location>
        <begin position="621"/>
        <end position="707"/>
    </location>
</feature>
<feature type="region of interest" description="Disordered" evidence="2">
    <location>
        <begin position="3294"/>
        <end position="3313"/>
    </location>
</feature>
<feature type="domain" description="Fibronectin type-III" evidence="3">
    <location>
        <begin position="2195"/>
        <end position="2281"/>
    </location>
</feature>
<dbReference type="Gene3D" id="2.60.40.10">
    <property type="entry name" value="Immunoglobulins"/>
    <property type="match status" value="28"/>
</dbReference>
<feature type="region of interest" description="Disordered" evidence="2">
    <location>
        <begin position="2353"/>
        <end position="2519"/>
    </location>
</feature>
<dbReference type="InterPro" id="IPR050991">
    <property type="entry name" value="ECM_Regulatory_Proteins"/>
</dbReference>
<evidence type="ECO:0000256" key="1">
    <source>
        <dbReference type="ARBA" id="ARBA00022737"/>
    </source>
</evidence>
<feature type="region of interest" description="Disordered" evidence="2">
    <location>
        <begin position="212"/>
        <end position="231"/>
    </location>
</feature>
<feature type="compositionally biased region" description="Basic and acidic residues" evidence="2">
    <location>
        <begin position="2366"/>
        <end position="2519"/>
    </location>
</feature>
<feature type="compositionally biased region" description="Basic and acidic residues" evidence="2">
    <location>
        <begin position="2162"/>
        <end position="2178"/>
    </location>
</feature>
<keyword evidence="1" id="KW-0677">Repeat</keyword>
<name>A0A9J7N9Y3_BRAFL</name>
<feature type="domain" description="Fibronectin type-III" evidence="3">
    <location>
        <begin position="179"/>
        <end position="265"/>
    </location>
</feature>
<feature type="domain" description="Fibronectin type-III" evidence="3">
    <location>
        <begin position="90"/>
        <end position="177"/>
    </location>
</feature>
<dbReference type="InterPro" id="IPR003961">
    <property type="entry name" value="FN3_dom"/>
</dbReference>
<protein>
    <submittedName>
        <fullName evidence="5">Uncharacterized protein LOC118428721</fullName>
    </submittedName>
</protein>
<feature type="compositionally biased region" description="Basic and acidic residues" evidence="2">
    <location>
        <begin position="1893"/>
        <end position="1917"/>
    </location>
</feature>
<feature type="compositionally biased region" description="Basic and acidic residues" evidence="2">
    <location>
        <begin position="2537"/>
        <end position="2676"/>
    </location>
</feature>
<feature type="compositionally biased region" description="Basic and acidic residues" evidence="2">
    <location>
        <begin position="2098"/>
        <end position="2109"/>
    </location>
</feature>
<dbReference type="KEGG" id="bfo:118428721"/>
<feature type="domain" description="Fibronectin type-III" evidence="3">
    <location>
        <begin position="2283"/>
        <end position="2370"/>
    </location>
</feature>
<feature type="region of interest" description="Disordered" evidence="2">
    <location>
        <begin position="1687"/>
        <end position="1841"/>
    </location>
</feature>
<feature type="compositionally biased region" description="Basic and acidic residues" evidence="2">
    <location>
        <begin position="1731"/>
        <end position="1741"/>
    </location>
</feature>
<keyword evidence="4" id="KW-1185">Reference proteome</keyword>
<feature type="domain" description="Fibronectin type-III" evidence="3">
    <location>
        <begin position="1151"/>
        <end position="1238"/>
    </location>
</feature>
<dbReference type="Proteomes" id="UP000001554">
    <property type="component" value="Chromosome 13"/>
</dbReference>
<feature type="region of interest" description="Disordered" evidence="2">
    <location>
        <begin position="2537"/>
        <end position="2846"/>
    </location>
</feature>
<reference evidence="5" key="2">
    <citation type="submission" date="2025-08" db="UniProtKB">
        <authorList>
            <consortium name="RefSeq"/>
        </authorList>
    </citation>
    <scope>IDENTIFICATION</scope>
    <source>
        <strain evidence="5">S238N-H82</strain>
        <tissue evidence="5">Testes</tissue>
    </source>
</reference>
<feature type="compositionally biased region" description="Low complexity" evidence="2">
    <location>
        <begin position="1719"/>
        <end position="1730"/>
    </location>
</feature>
<dbReference type="InterPro" id="IPR013783">
    <property type="entry name" value="Ig-like_fold"/>
</dbReference>
<feature type="domain" description="Fibronectin type-III" evidence="3">
    <location>
        <begin position="1415"/>
        <end position="1502"/>
    </location>
</feature>
<evidence type="ECO:0000259" key="3">
    <source>
        <dbReference type="PROSITE" id="PS50853"/>
    </source>
</evidence>
<dbReference type="GeneID" id="118428721"/>
<feature type="domain" description="Fibronectin type-III" evidence="3">
    <location>
        <begin position="267"/>
        <end position="354"/>
    </location>
</feature>
<feature type="domain" description="Fibronectin type-III" evidence="3">
    <location>
        <begin position="1504"/>
        <end position="1591"/>
    </location>
</feature>
<dbReference type="SUPFAM" id="SSF49265">
    <property type="entry name" value="Fibronectin type III"/>
    <property type="match status" value="15"/>
</dbReference>
<feature type="compositionally biased region" description="Basic and acidic residues" evidence="2">
    <location>
        <begin position="1992"/>
        <end position="2008"/>
    </location>
</feature>
<feature type="domain" description="Fibronectin type-III" evidence="3">
    <location>
        <begin position="3260"/>
        <end position="3346"/>
    </location>
</feature>
<feature type="domain" description="Fibronectin type-III" evidence="3">
    <location>
        <begin position="3089"/>
        <end position="3171"/>
    </location>
</feature>
<feature type="domain" description="Fibronectin type-III" evidence="3">
    <location>
        <begin position="1"/>
        <end position="88"/>
    </location>
</feature>
<feature type="domain" description="Fibronectin type-III" evidence="3">
    <location>
        <begin position="2909"/>
        <end position="2998"/>
    </location>
</feature>
<reference evidence="4" key="1">
    <citation type="journal article" date="2020" name="Nat. Ecol. Evol.">
        <title>Deeply conserved synteny resolves early events in vertebrate evolution.</title>
        <authorList>
            <person name="Simakov O."/>
            <person name="Marletaz F."/>
            <person name="Yue J.X."/>
            <person name="O'Connell B."/>
            <person name="Jenkins J."/>
            <person name="Brandt A."/>
            <person name="Calef R."/>
            <person name="Tung C.H."/>
            <person name="Huang T.K."/>
            <person name="Schmutz J."/>
            <person name="Satoh N."/>
            <person name="Yu J.K."/>
            <person name="Putnam N.H."/>
            <person name="Green R.E."/>
            <person name="Rokhsar D.S."/>
        </authorList>
    </citation>
    <scope>NUCLEOTIDE SEQUENCE [LARGE SCALE GENOMIC DNA]</scope>
    <source>
        <strain evidence="4">S238N-H82</strain>
    </source>
</reference>
<feature type="compositionally biased region" description="Basic and acidic residues" evidence="2">
    <location>
        <begin position="1767"/>
        <end position="1800"/>
    </location>
</feature>
<feature type="domain" description="Fibronectin type-III" evidence="3">
    <location>
        <begin position="709"/>
        <end position="795"/>
    </location>
</feature>
<feature type="region of interest" description="Disordered" evidence="2">
    <location>
        <begin position="2152"/>
        <end position="2184"/>
    </location>
</feature>
<feature type="domain" description="Fibronectin type-III" evidence="3">
    <location>
        <begin position="3172"/>
        <end position="3258"/>
    </location>
</feature>